<evidence type="ECO:0000256" key="1">
    <source>
        <dbReference type="SAM" id="MobiDB-lite"/>
    </source>
</evidence>
<reference evidence="3 4" key="1">
    <citation type="submission" date="2019-10" db="EMBL/GenBank/DDBJ databases">
        <title>Evaluation of single-gene subtyping targets for Pseudomonas.</title>
        <authorList>
            <person name="Reichler S.J."/>
            <person name="Orsi R.H."/>
            <person name="Wiedmann M."/>
            <person name="Martin N.H."/>
            <person name="Murphy S.I."/>
        </authorList>
    </citation>
    <scope>NUCLEOTIDE SEQUENCE [LARGE SCALE GENOMIC DNA]</scope>
    <source>
        <strain evidence="3 4">FSL R10-2932</strain>
    </source>
</reference>
<keyword evidence="2" id="KW-0472">Membrane</keyword>
<comment type="caution">
    <text evidence="3">The sequence shown here is derived from an EMBL/GenBank/DDBJ whole genome shotgun (WGS) entry which is preliminary data.</text>
</comment>
<dbReference type="Proteomes" id="UP000447574">
    <property type="component" value="Unassembled WGS sequence"/>
</dbReference>
<keyword evidence="2" id="KW-1133">Transmembrane helix</keyword>
<feature type="non-terminal residue" evidence="3">
    <location>
        <position position="105"/>
    </location>
</feature>
<name>A0A7X1X0U8_9PSED</name>
<feature type="transmembrane region" description="Helical" evidence="2">
    <location>
        <begin position="36"/>
        <end position="55"/>
    </location>
</feature>
<evidence type="ECO:0000313" key="4">
    <source>
        <dbReference type="Proteomes" id="UP000447574"/>
    </source>
</evidence>
<evidence type="ECO:0000313" key="3">
    <source>
        <dbReference type="EMBL" id="MQT78360.1"/>
    </source>
</evidence>
<organism evidence="3 4">
    <name type="scientific">Pseudomonas helleri</name>
    <dbReference type="NCBI Taxonomy" id="1608996"/>
    <lineage>
        <taxon>Bacteria</taxon>
        <taxon>Pseudomonadati</taxon>
        <taxon>Pseudomonadota</taxon>
        <taxon>Gammaproteobacteria</taxon>
        <taxon>Pseudomonadales</taxon>
        <taxon>Pseudomonadaceae</taxon>
        <taxon>Pseudomonas</taxon>
    </lineage>
</organism>
<feature type="compositionally biased region" description="Gly residues" evidence="1">
    <location>
        <begin position="81"/>
        <end position="105"/>
    </location>
</feature>
<dbReference type="AlphaFoldDB" id="A0A7X1X0U8"/>
<gene>
    <name evidence="3" type="ORF">GHO37_29565</name>
</gene>
<accession>A0A7X1X0U8</accession>
<keyword evidence="2" id="KW-0812">Transmembrane</keyword>
<proteinExistence type="predicted"/>
<feature type="region of interest" description="Disordered" evidence="1">
    <location>
        <begin position="77"/>
        <end position="105"/>
    </location>
</feature>
<evidence type="ECO:0000256" key="2">
    <source>
        <dbReference type="SAM" id="Phobius"/>
    </source>
</evidence>
<sequence>MTQKRRDDEVNNRATRRSLRDLLLAGRGGESGGGSMGILAMLFGPLLAMFAKFFAGFSKIFKLLGALPGVKALSNLIPGRSRGGAGGPGRGGSGNPGGGPGPGGP</sequence>
<protein>
    <submittedName>
        <fullName evidence="3">Uncharacterized protein</fullName>
    </submittedName>
</protein>
<dbReference type="EMBL" id="WIWF01000390">
    <property type="protein sequence ID" value="MQT78360.1"/>
    <property type="molecule type" value="Genomic_DNA"/>
</dbReference>